<proteinExistence type="inferred from homology"/>
<dbReference type="HOGENOM" id="CLU_060091_1_1_11"/>
<dbReference type="OrthoDB" id="7330654at2"/>
<dbReference type="GO" id="GO:0046677">
    <property type="term" value="P:response to antibiotic"/>
    <property type="evidence" value="ECO:0007669"/>
    <property type="project" value="UniProtKB-KW"/>
</dbReference>
<reference evidence="5 6" key="1">
    <citation type="submission" date="2012-01" db="EMBL/GenBank/DDBJ databases">
        <title>Improved High-Quality Draft sequence of Saccharomonospora xinjiangensis XJ-54.</title>
        <authorList>
            <consortium name="US DOE Joint Genome Institute"/>
            <person name="Lucas S."/>
            <person name="Han J."/>
            <person name="Lapidus A."/>
            <person name="Cheng J.-F."/>
            <person name="Goodwin L."/>
            <person name="Pitluck S."/>
            <person name="Peters L."/>
            <person name="Mikhailova N."/>
            <person name="Teshima H."/>
            <person name="Detter J.C."/>
            <person name="Han C."/>
            <person name="Tapia R."/>
            <person name="Land M."/>
            <person name="Hauser L."/>
            <person name="Kyrpides N."/>
            <person name="Ivanova N."/>
            <person name="Pagani I."/>
            <person name="Brambilla E.-M."/>
            <person name="Klenk H.-P."/>
            <person name="Woyke T."/>
        </authorList>
    </citation>
    <scope>NUCLEOTIDE SEQUENCE [LARGE SCALE GENOMIC DNA]</scope>
    <source>
        <strain evidence="5 6">XJ-54</strain>
    </source>
</reference>
<organism evidence="5 6">
    <name type="scientific">Saccharomonospora xinjiangensis XJ-54</name>
    <dbReference type="NCBI Taxonomy" id="882086"/>
    <lineage>
        <taxon>Bacteria</taxon>
        <taxon>Bacillati</taxon>
        <taxon>Actinomycetota</taxon>
        <taxon>Actinomycetes</taxon>
        <taxon>Pseudonocardiales</taxon>
        <taxon>Pseudonocardiaceae</taxon>
        <taxon>Saccharomonospora</taxon>
    </lineage>
</organism>
<dbReference type="Proteomes" id="UP000004691">
    <property type="component" value="Unassembled WGS sequence"/>
</dbReference>
<gene>
    <name evidence="5" type="ORF">SacxiDRAFT_1137</name>
</gene>
<dbReference type="EC" id="2.3.1.-" evidence="4"/>
<dbReference type="PANTHER" id="PTHR11104">
    <property type="entry name" value="AMINOGLYCOSIDE N3-ACETYLTRANSFERASE"/>
    <property type="match status" value="1"/>
</dbReference>
<evidence type="ECO:0000313" key="5">
    <source>
        <dbReference type="EMBL" id="EID53396.1"/>
    </source>
</evidence>
<evidence type="ECO:0000256" key="3">
    <source>
        <dbReference type="ARBA" id="ARBA00023315"/>
    </source>
</evidence>
<sequence>MDELDLLRRSGGPVTRSRLRADLESLGLRSGDTVFFHTRLSAIGYVAGGPATLITALLDVVGPRGTLMVTCGWNDAPPYDFTTWPKEWQDQIRAEHPAYHPGLSEADHNNGRLPEALRRWPGAVRSRHPDASFAALGALAGELMADHPWDDPHGEGSPLARLVEAGGRVLMLGAPLDTMTLLHHAEALADAPGKIFVEYEMPITVGGERVWRHFHDIDSEEGAFDYSSVVAEDEDPFGVIADDMVEAGLGRSGDVGAAPSHLFEAAEALDFGVRWIERKLGDDHGTEGGRSRR</sequence>
<dbReference type="SUPFAM" id="SSF110710">
    <property type="entry name" value="TTHA0583/YokD-like"/>
    <property type="match status" value="1"/>
</dbReference>
<evidence type="ECO:0000256" key="2">
    <source>
        <dbReference type="ARBA" id="ARBA00022679"/>
    </source>
</evidence>
<keyword evidence="4" id="KW-0046">Antibiotic resistance</keyword>
<dbReference type="GO" id="GO:0046353">
    <property type="term" value="F:aminoglycoside 3-N-acetyltransferase activity"/>
    <property type="evidence" value="ECO:0007669"/>
    <property type="project" value="UniProtKB-EC"/>
</dbReference>
<name>I0UZU3_9PSEU</name>
<dbReference type="eggNOG" id="COG2746">
    <property type="taxonomic scope" value="Bacteria"/>
</dbReference>
<accession>I0UZU3</accession>
<keyword evidence="2 4" id="KW-0808">Transferase</keyword>
<dbReference type="PANTHER" id="PTHR11104:SF0">
    <property type="entry name" value="SPBETA PROPHAGE-DERIVED AMINOGLYCOSIDE N(3')-ACETYLTRANSFERASE-LIKE PROTEIN YOKD"/>
    <property type="match status" value="1"/>
</dbReference>
<dbReference type="NCBIfam" id="NF033082">
    <property type="entry name" value="AAC_3"/>
    <property type="match status" value="1"/>
</dbReference>
<dbReference type="RefSeq" id="WP_006237517.1">
    <property type="nucleotide sequence ID" value="NZ_JH636049.1"/>
</dbReference>
<dbReference type="InterPro" id="IPR028345">
    <property type="entry name" value="Antibiotic_NAT-like"/>
</dbReference>
<comment type="similarity">
    <text evidence="1 4">Belongs to the antibiotic N-acetyltransferase family.</text>
</comment>
<keyword evidence="3 4" id="KW-0012">Acyltransferase</keyword>
<keyword evidence="6" id="KW-1185">Reference proteome</keyword>
<comment type="catalytic activity">
    <reaction evidence="4">
        <text>a 2-deoxystreptamine antibiotic + acetyl-CoA = an N(3)-acetyl-2-deoxystreptamine antibiotic + CoA + H(+)</text>
        <dbReference type="Rhea" id="RHEA:12665"/>
        <dbReference type="ChEBI" id="CHEBI:15378"/>
        <dbReference type="ChEBI" id="CHEBI:57287"/>
        <dbReference type="ChEBI" id="CHEBI:57288"/>
        <dbReference type="ChEBI" id="CHEBI:57921"/>
        <dbReference type="ChEBI" id="CHEBI:77452"/>
        <dbReference type="EC" id="2.3.1.81"/>
    </reaction>
</comment>
<dbReference type="AlphaFoldDB" id="I0UZU3"/>
<evidence type="ECO:0000256" key="1">
    <source>
        <dbReference type="ARBA" id="ARBA00006383"/>
    </source>
</evidence>
<dbReference type="STRING" id="882086.SacxiDRAFT_1137"/>
<evidence type="ECO:0000256" key="4">
    <source>
        <dbReference type="RuleBase" id="RU365031"/>
    </source>
</evidence>
<dbReference type="InterPro" id="IPR003679">
    <property type="entry name" value="Amioglycoside_AcTrfase"/>
</dbReference>
<dbReference type="Pfam" id="PF02522">
    <property type="entry name" value="Antibiotic_NAT"/>
    <property type="match status" value="1"/>
</dbReference>
<evidence type="ECO:0000313" key="6">
    <source>
        <dbReference type="Proteomes" id="UP000004691"/>
    </source>
</evidence>
<dbReference type="EMBL" id="JH636049">
    <property type="protein sequence ID" value="EID53396.1"/>
    <property type="molecule type" value="Genomic_DNA"/>
</dbReference>
<protein>
    <recommendedName>
        <fullName evidence="4">Aminoglycoside N(3)-acetyltransferase</fullName>
        <ecNumber evidence="4">2.3.1.-</ecNumber>
    </recommendedName>
</protein>